<evidence type="ECO:0000313" key="2">
    <source>
        <dbReference type="WBParaSite" id="ES5_v2.g26874.t1"/>
    </source>
</evidence>
<sequence length="112" mass="12796">MLTLVGLRKEHPTWILVSSIFMLIFAIINITFFILSIYAAIVLPEYIVEVFKNGKIAEDEAREIARIACFIYAFGSFVGACFTTFGYKVFSNTRKYYLQRSSYIAPSILETV</sequence>
<proteinExistence type="predicted"/>
<dbReference type="Proteomes" id="UP000887579">
    <property type="component" value="Unplaced"/>
</dbReference>
<reference evidence="2" key="1">
    <citation type="submission" date="2022-11" db="UniProtKB">
        <authorList>
            <consortium name="WormBaseParasite"/>
        </authorList>
    </citation>
    <scope>IDENTIFICATION</scope>
</reference>
<organism evidence="1 2">
    <name type="scientific">Panagrolaimus sp. ES5</name>
    <dbReference type="NCBI Taxonomy" id="591445"/>
    <lineage>
        <taxon>Eukaryota</taxon>
        <taxon>Metazoa</taxon>
        <taxon>Ecdysozoa</taxon>
        <taxon>Nematoda</taxon>
        <taxon>Chromadorea</taxon>
        <taxon>Rhabditida</taxon>
        <taxon>Tylenchina</taxon>
        <taxon>Panagrolaimomorpha</taxon>
        <taxon>Panagrolaimoidea</taxon>
        <taxon>Panagrolaimidae</taxon>
        <taxon>Panagrolaimus</taxon>
    </lineage>
</organism>
<protein>
    <submittedName>
        <fullName evidence="2">Uncharacterized protein</fullName>
    </submittedName>
</protein>
<name>A0AC34GBC9_9BILA</name>
<accession>A0AC34GBC9</accession>
<evidence type="ECO:0000313" key="1">
    <source>
        <dbReference type="Proteomes" id="UP000887579"/>
    </source>
</evidence>
<dbReference type="WBParaSite" id="ES5_v2.g26874.t1">
    <property type="protein sequence ID" value="ES5_v2.g26874.t1"/>
    <property type="gene ID" value="ES5_v2.g26874"/>
</dbReference>